<comment type="caution">
    <text evidence="1">The sequence shown here is derived from an EMBL/GenBank/DDBJ whole genome shotgun (WGS) entry which is preliminary data.</text>
</comment>
<evidence type="ECO:0008006" key="2">
    <source>
        <dbReference type="Google" id="ProtNLM"/>
    </source>
</evidence>
<gene>
    <name evidence="1" type="ORF">LCGC14_2764350</name>
</gene>
<name>A0A0F8ZJX1_9ZZZZ</name>
<feature type="non-terminal residue" evidence="1">
    <location>
        <position position="52"/>
    </location>
</feature>
<accession>A0A0F8ZJX1</accession>
<organism evidence="1">
    <name type="scientific">marine sediment metagenome</name>
    <dbReference type="NCBI Taxonomy" id="412755"/>
    <lineage>
        <taxon>unclassified sequences</taxon>
        <taxon>metagenomes</taxon>
        <taxon>ecological metagenomes</taxon>
    </lineage>
</organism>
<dbReference type="EMBL" id="LAZR01050895">
    <property type="protein sequence ID" value="KKK86330.1"/>
    <property type="molecule type" value="Genomic_DNA"/>
</dbReference>
<evidence type="ECO:0000313" key="1">
    <source>
        <dbReference type="EMBL" id="KKK86330.1"/>
    </source>
</evidence>
<proteinExistence type="predicted"/>
<dbReference type="AlphaFoldDB" id="A0A0F8ZJX1"/>
<sequence>MGDTYKVIEEMAGMGFKSIELEGIGEGNLKEIVKDKRKLKKTIEDLGVKVVN</sequence>
<reference evidence="1" key="1">
    <citation type="journal article" date="2015" name="Nature">
        <title>Complex archaea that bridge the gap between prokaryotes and eukaryotes.</title>
        <authorList>
            <person name="Spang A."/>
            <person name="Saw J.H."/>
            <person name="Jorgensen S.L."/>
            <person name="Zaremba-Niedzwiedzka K."/>
            <person name="Martijn J."/>
            <person name="Lind A.E."/>
            <person name="van Eijk R."/>
            <person name="Schleper C."/>
            <person name="Guy L."/>
            <person name="Ettema T.J."/>
        </authorList>
    </citation>
    <scope>NUCLEOTIDE SEQUENCE</scope>
</reference>
<protein>
    <recommendedName>
        <fullName evidence="2">Xylose isomerase-like TIM barrel domain-containing protein</fullName>
    </recommendedName>
</protein>